<evidence type="ECO:0000256" key="5">
    <source>
        <dbReference type="ARBA" id="ARBA00022840"/>
    </source>
</evidence>
<name>A0A218W9X8_PUNGR</name>
<reference evidence="9" key="1">
    <citation type="journal article" date="2017" name="Plant J.">
        <title>The pomegranate (Punica granatum L.) genome and the genomics of punicalagin biosynthesis.</title>
        <authorList>
            <person name="Qin G."/>
            <person name="Xu C."/>
            <person name="Ming R."/>
            <person name="Tang H."/>
            <person name="Guyot R."/>
            <person name="Kramer E.M."/>
            <person name="Hu Y."/>
            <person name="Yi X."/>
            <person name="Qi Y."/>
            <person name="Xu X."/>
            <person name="Gao Z."/>
            <person name="Pan H."/>
            <person name="Jian J."/>
            <person name="Tian Y."/>
            <person name="Yue Z."/>
            <person name="Xu Y."/>
        </authorList>
    </citation>
    <scope>NUCLEOTIDE SEQUENCE [LARGE SCALE GENOMIC DNA]</scope>
    <source>
        <strain evidence="9">cv. Dabenzi</strain>
    </source>
</reference>
<evidence type="ECO:0000313" key="9">
    <source>
        <dbReference type="Proteomes" id="UP000197138"/>
    </source>
</evidence>
<proteinExistence type="inferred from homology"/>
<comment type="similarity">
    <text evidence="2">Belongs to the ATP-dependent AMP-binding enzyme family.</text>
</comment>
<accession>A0A218W9X8</accession>
<dbReference type="AlphaFoldDB" id="A0A218W9X8"/>
<keyword evidence="5" id="KW-0067">ATP-binding</keyword>
<organism evidence="8 9">
    <name type="scientific">Punica granatum</name>
    <name type="common">Pomegranate</name>
    <dbReference type="NCBI Taxonomy" id="22663"/>
    <lineage>
        <taxon>Eukaryota</taxon>
        <taxon>Viridiplantae</taxon>
        <taxon>Streptophyta</taxon>
        <taxon>Embryophyta</taxon>
        <taxon>Tracheophyta</taxon>
        <taxon>Spermatophyta</taxon>
        <taxon>Magnoliopsida</taxon>
        <taxon>eudicotyledons</taxon>
        <taxon>Gunneridae</taxon>
        <taxon>Pentapetalae</taxon>
        <taxon>rosids</taxon>
        <taxon>malvids</taxon>
        <taxon>Myrtales</taxon>
        <taxon>Lythraceae</taxon>
        <taxon>Punica</taxon>
    </lineage>
</organism>
<dbReference type="Gene3D" id="3.30.300.30">
    <property type="match status" value="1"/>
</dbReference>
<dbReference type="Pfam" id="PF13193">
    <property type="entry name" value="AMP-binding_C"/>
    <property type="match status" value="1"/>
</dbReference>
<keyword evidence="3" id="KW-0436">Ligase</keyword>
<dbReference type="PANTHER" id="PTHR24096">
    <property type="entry name" value="LONG-CHAIN-FATTY-ACID--COA LIGASE"/>
    <property type="match status" value="1"/>
</dbReference>
<dbReference type="Proteomes" id="UP000197138">
    <property type="component" value="Unassembled WGS sequence"/>
</dbReference>
<evidence type="ECO:0000259" key="7">
    <source>
        <dbReference type="Pfam" id="PF13193"/>
    </source>
</evidence>
<dbReference type="SUPFAM" id="SSF56801">
    <property type="entry name" value="Acetyl-CoA synthetase-like"/>
    <property type="match status" value="1"/>
</dbReference>
<evidence type="ECO:0000256" key="2">
    <source>
        <dbReference type="ARBA" id="ARBA00006432"/>
    </source>
</evidence>
<feature type="domain" description="AMP-binding enzyme C-terminal" evidence="7">
    <location>
        <begin position="461"/>
        <end position="536"/>
    </location>
</feature>
<comment type="cofactor">
    <cofactor evidence="1">
        <name>Mg(2+)</name>
        <dbReference type="ChEBI" id="CHEBI:18420"/>
    </cofactor>
</comment>
<evidence type="ECO:0000313" key="8">
    <source>
        <dbReference type="EMBL" id="OWM69687.1"/>
    </source>
</evidence>
<dbReference type="InterPro" id="IPR025110">
    <property type="entry name" value="AMP-bd_C"/>
</dbReference>
<feature type="domain" description="AMP-dependent synthetase/ligase" evidence="6">
    <location>
        <begin position="36"/>
        <end position="410"/>
    </location>
</feature>
<dbReference type="EMBL" id="MTKT01004810">
    <property type="protein sequence ID" value="OWM69687.1"/>
    <property type="molecule type" value="Genomic_DNA"/>
</dbReference>
<dbReference type="InterPro" id="IPR042099">
    <property type="entry name" value="ANL_N_sf"/>
</dbReference>
<comment type="caution">
    <text evidence="8">The sequence shown here is derived from an EMBL/GenBank/DDBJ whole genome shotgun (WGS) entry which is preliminary data.</text>
</comment>
<dbReference type="InterPro" id="IPR020845">
    <property type="entry name" value="AMP-binding_CS"/>
</dbReference>
<dbReference type="FunFam" id="3.40.50.12780:FF:000003">
    <property type="entry name" value="Long-chain-fatty-acid--CoA ligase FadD"/>
    <property type="match status" value="1"/>
</dbReference>
<evidence type="ECO:0000256" key="3">
    <source>
        <dbReference type="ARBA" id="ARBA00022598"/>
    </source>
</evidence>
<dbReference type="InterPro" id="IPR045851">
    <property type="entry name" value="AMP-bd_C_sf"/>
</dbReference>
<dbReference type="PANTHER" id="PTHR24096:SF415">
    <property type="entry name" value="4-COUMARATE--COA LIGASE"/>
    <property type="match status" value="1"/>
</dbReference>
<dbReference type="Gene3D" id="3.40.50.12780">
    <property type="entry name" value="N-terminal domain of ligase-like"/>
    <property type="match status" value="1"/>
</dbReference>
<gene>
    <name evidence="8" type="ORF">CDL15_Pgr025536</name>
</gene>
<protein>
    <recommendedName>
        <fullName evidence="10">4-coumarate--CoA ligase-like 7</fullName>
    </recommendedName>
</protein>
<dbReference type="InterPro" id="IPR000873">
    <property type="entry name" value="AMP-dep_synth/lig_dom"/>
</dbReference>
<keyword evidence="4" id="KW-0547">Nucleotide-binding</keyword>
<evidence type="ECO:0000259" key="6">
    <source>
        <dbReference type="Pfam" id="PF00501"/>
    </source>
</evidence>
<evidence type="ECO:0000256" key="4">
    <source>
        <dbReference type="ARBA" id="ARBA00022741"/>
    </source>
</evidence>
<dbReference type="GO" id="GO:0016405">
    <property type="term" value="F:CoA-ligase activity"/>
    <property type="evidence" value="ECO:0007669"/>
    <property type="project" value="TreeGrafter"/>
</dbReference>
<dbReference type="PROSITE" id="PS00455">
    <property type="entry name" value="AMP_BINDING"/>
    <property type="match status" value="1"/>
</dbReference>
<dbReference type="CDD" id="cd05904">
    <property type="entry name" value="4CL"/>
    <property type="match status" value="1"/>
</dbReference>
<dbReference type="Pfam" id="PF00501">
    <property type="entry name" value="AMP-binding"/>
    <property type="match status" value="1"/>
</dbReference>
<evidence type="ECO:0008006" key="10">
    <source>
        <dbReference type="Google" id="ProtNLM"/>
    </source>
</evidence>
<dbReference type="GO" id="GO:0005524">
    <property type="term" value="F:ATP binding"/>
    <property type="evidence" value="ECO:0007669"/>
    <property type="project" value="UniProtKB-KW"/>
</dbReference>
<evidence type="ECO:0000256" key="1">
    <source>
        <dbReference type="ARBA" id="ARBA00001946"/>
    </source>
</evidence>
<sequence length="550" mass="61224">MKPKSFNPASQTHHSLRPALNFPTDPHLSLTSFLFSHASAHHPHCLALADADSGESFTFAQLQTRVSTFSHVLLHQFRIAKNDVILILSPNSAHFAICFLSIVSIGAVITTSNPLYTSFELSKQVNDSKPKLVITCPELFNKVEQFGLPTILFGAPASTASNKPKVWNYFDLIRTEDPRLEFPPVAVTQDDVAALMYSSGTTGTSKGTILTHRNFISTSLMVTSDQDRYREPRNVFLCFLPLFHIMGLSTILYSQLRRGNTVVLLKQFELENVLRCVEKYRVTHLYVAPPVMVAFAKQLILVKKYELSSLRQIGSGAAPLGKDVMEECSKIFPQAKIFQNVAVIFDLKHPVLDTDRDTDTVEEPPLSGSTGTLVPGVESKIISVETMKPLPPNQLGEIWLRGPNMMRGYLNNPEATKLTIDEQGWVHTGDLGYFNDEGQLFVVDRLKDLIKCYGFQVAPAELEALLLSHPEILDAVVIPFPDEKAGEVPIAYIVRSPSSSIAETDVQEFVSKQVAPHKRLRRVNFITSVPKTAAGKILRRELKEKARSMI</sequence>
<dbReference type="FunFam" id="3.30.300.30:FF:000007">
    <property type="entry name" value="4-coumarate--CoA ligase 2"/>
    <property type="match status" value="1"/>
</dbReference>